<dbReference type="AlphaFoldDB" id="A0A1W0WZ81"/>
<keyword evidence="2 12" id="KW-0963">Cytoplasm</keyword>
<comment type="subunit">
    <text evidence="10">The 26S proteasome consists of a 20S proteasome core and two 19S regulatory subunits. The 20S proteasome core is composed of 28 subunits that are arranged in four stacked rings, resulting in a barrel-shaped structure. The two end rings are each formed by seven alpha subunits, and the two central rings are each formed by seven beta subunits. The catalytic chamber with the active sites is on the inside of the barrel.</text>
</comment>
<dbReference type="Gene3D" id="3.60.20.10">
    <property type="entry name" value="Glutamine Phosphoribosylpyrophosphate, subunit 1, domain 1"/>
    <property type="match status" value="1"/>
</dbReference>
<dbReference type="Proteomes" id="UP000192578">
    <property type="component" value="Unassembled WGS sequence"/>
</dbReference>
<dbReference type="GO" id="GO:0051603">
    <property type="term" value="P:proteolysis involved in protein catabolic process"/>
    <property type="evidence" value="ECO:0007669"/>
    <property type="project" value="InterPro"/>
</dbReference>
<evidence type="ECO:0000256" key="9">
    <source>
        <dbReference type="ARBA" id="ARBA00024953"/>
    </source>
</evidence>
<gene>
    <name evidence="13" type="ORF">BV898_05555</name>
</gene>
<evidence type="ECO:0000256" key="10">
    <source>
        <dbReference type="ARBA" id="ARBA00026071"/>
    </source>
</evidence>
<dbReference type="InterPro" id="IPR023333">
    <property type="entry name" value="Proteasome_suB-type"/>
</dbReference>
<feature type="active site" description="Nucleophile" evidence="11">
    <location>
        <position position="94"/>
    </location>
</feature>
<comment type="caution">
    <text evidence="13">The sequence shown here is derived from an EMBL/GenBank/DDBJ whole genome shotgun (WGS) entry which is preliminary data.</text>
</comment>
<comment type="function">
    <text evidence="9">Non-catalytic component of the proteasome, a multicatalytic proteinase complex which is characterized by its ability to cleave peptides with Arg, Phe, Tyr, Leu, and Glu adjacent to the leaving group at neutral or slightly basic pH. The proteasome has an ATP-dependent proteolytic activity.</text>
</comment>
<organism evidence="13 14">
    <name type="scientific">Hypsibius exemplaris</name>
    <name type="common">Freshwater tardigrade</name>
    <dbReference type="NCBI Taxonomy" id="2072580"/>
    <lineage>
        <taxon>Eukaryota</taxon>
        <taxon>Metazoa</taxon>
        <taxon>Ecdysozoa</taxon>
        <taxon>Tardigrada</taxon>
        <taxon>Eutardigrada</taxon>
        <taxon>Parachela</taxon>
        <taxon>Hypsibioidea</taxon>
        <taxon>Hypsibiidae</taxon>
        <taxon>Hypsibius</taxon>
    </lineage>
</organism>
<evidence type="ECO:0000256" key="6">
    <source>
        <dbReference type="ARBA" id="ARBA00022942"/>
    </source>
</evidence>
<dbReference type="InterPro" id="IPR029055">
    <property type="entry name" value="Ntn_hydrolases_N"/>
</dbReference>
<keyword evidence="8 12" id="KW-0539">Nucleus</keyword>
<keyword evidence="14" id="KW-1185">Reference proteome</keyword>
<keyword evidence="3" id="KW-0645">Protease</keyword>
<comment type="catalytic activity">
    <reaction evidence="1">
        <text>Cleavage of peptide bonds with very broad specificity.</text>
        <dbReference type="EC" id="3.4.25.1"/>
    </reaction>
</comment>
<evidence type="ECO:0000256" key="11">
    <source>
        <dbReference type="PIRSR" id="PIRSR600243-1"/>
    </source>
</evidence>
<evidence type="ECO:0000313" key="13">
    <source>
        <dbReference type="EMBL" id="OQV20511.1"/>
    </source>
</evidence>
<evidence type="ECO:0000313" key="14">
    <source>
        <dbReference type="Proteomes" id="UP000192578"/>
    </source>
</evidence>
<dbReference type="InterPro" id="IPR016050">
    <property type="entry name" value="Proteasome_bsu_CS"/>
</dbReference>
<dbReference type="OrthoDB" id="37597at2759"/>
<dbReference type="Pfam" id="PF00227">
    <property type="entry name" value="Proteasome"/>
    <property type="match status" value="1"/>
</dbReference>
<sequence length="299" mass="32664">MALSNICGADPAWECGSFEAPTPELFGVDYIQGKTAISALNCGEYNVGLSLPTLDAHQKIVQSLLEAPSTDLQLQQGAEHTKTANPRNLFLHGTTTLSFKFQGGVMVAVDSRASSGQQISSQTVNKVIPISKYLLGTMAGGAADCTYWMRVLNRQCRMYELRNRERITVSAASKLLSNMLYGYKGSGISIGSMIAGYDKRGPGLYVIDNDGMRVAGNCFSIGSGSPYAFGVLDTEYRWDLTDKEAYELARRAIYHATMRDPYSGGNVSVYHIKETGWVKIETQDVSDLFYKDRGIPVTA</sequence>
<accession>A0A1W0WZ81</accession>
<comment type="subcellular location">
    <subcellularLocation>
        <location evidence="12">Cytoplasm</location>
    </subcellularLocation>
    <subcellularLocation>
        <location evidence="12">Nucleus</location>
    </subcellularLocation>
</comment>
<comment type="function">
    <text evidence="12">Component of the proteasome, a multicatalytic proteinase complex which is characterized by its ability to cleave peptides with Arg, Phe, Tyr, Leu, and Glu adjacent to the leaving group at neutral or slightly basic pH. The proteasome has an ATP-dependent proteolytic activity.</text>
</comment>
<keyword evidence="6 12" id="KW-0647">Proteasome</keyword>
<keyword evidence="4" id="KW-0888">Threonine protease</keyword>
<evidence type="ECO:0000256" key="4">
    <source>
        <dbReference type="ARBA" id="ARBA00022698"/>
    </source>
</evidence>
<keyword evidence="7" id="KW-0865">Zymogen</keyword>
<dbReference type="InterPro" id="IPR000243">
    <property type="entry name" value="Pept_T1A_subB"/>
</dbReference>
<dbReference type="PROSITE" id="PS00854">
    <property type="entry name" value="PROTEASOME_BETA_1"/>
    <property type="match status" value="1"/>
</dbReference>
<dbReference type="CDD" id="cd03761">
    <property type="entry name" value="proteasome_beta_type_5"/>
    <property type="match status" value="1"/>
</dbReference>
<dbReference type="PANTHER" id="PTHR32194:SF3">
    <property type="entry name" value="PROTEASOME SUBUNIT BETA"/>
    <property type="match status" value="1"/>
</dbReference>
<dbReference type="GO" id="GO:0005737">
    <property type="term" value="C:cytoplasm"/>
    <property type="evidence" value="ECO:0007669"/>
    <property type="project" value="UniProtKB-SubCell"/>
</dbReference>
<dbReference type="PANTHER" id="PTHR32194">
    <property type="entry name" value="METALLOPROTEASE TLDD"/>
    <property type="match status" value="1"/>
</dbReference>
<evidence type="ECO:0000256" key="3">
    <source>
        <dbReference type="ARBA" id="ARBA00022670"/>
    </source>
</evidence>
<dbReference type="PRINTS" id="PR00141">
    <property type="entry name" value="PROTEASOME"/>
</dbReference>
<dbReference type="InterPro" id="IPR001353">
    <property type="entry name" value="Proteasome_sua/b"/>
</dbReference>
<dbReference type="SUPFAM" id="SSF56235">
    <property type="entry name" value="N-terminal nucleophile aminohydrolases (Ntn hydrolases)"/>
    <property type="match status" value="1"/>
</dbReference>
<proteinExistence type="inferred from homology"/>
<dbReference type="GO" id="GO:0005634">
    <property type="term" value="C:nucleus"/>
    <property type="evidence" value="ECO:0007669"/>
    <property type="project" value="UniProtKB-SubCell"/>
</dbReference>
<evidence type="ECO:0000256" key="1">
    <source>
        <dbReference type="ARBA" id="ARBA00001198"/>
    </source>
</evidence>
<comment type="similarity">
    <text evidence="12">Belongs to the peptidase T1B family.</text>
</comment>
<dbReference type="FunFam" id="3.60.20.10:FF:000051">
    <property type="entry name" value="Proteasome subunit beta"/>
    <property type="match status" value="1"/>
</dbReference>
<reference evidence="14" key="1">
    <citation type="submission" date="2017-01" db="EMBL/GenBank/DDBJ databases">
        <title>Comparative genomics of anhydrobiosis in the tardigrade Hypsibius dujardini.</title>
        <authorList>
            <person name="Yoshida Y."/>
            <person name="Koutsovoulos G."/>
            <person name="Laetsch D."/>
            <person name="Stevens L."/>
            <person name="Kumar S."/>
            <person name="Horikawa D."/>
            <person name="Ishino K."/>
            <person name="Komine S."/>
            <person name="Tomita M."/>
            <person name="Blaxter M."/>
            <person name="Arakawa K."/>
        </authorList>
    </citation>
    <scope>NUCLEOTIDE SEQUENCE [LARGE SCALE GENOMIC DNA]</scope>
    <source>
        <strain evidence="14">Z151</strain>
    </source>
</reference>
<dbReference type="PROSITE" id="PS51476">
    <property type="entry name" value="PROTEASOME_BETA_2"/>
    <property type="match status" value="1"/>
</dbReference>
<evidence type="ECO:0000256" key="5">
    <source>
        <dbReference type="ARBA" id="ARBA00022801"/>
    </source>
</evidence>
<evidence type="ECO:0000256" key="2">
    <source>
        <dbReference type="ARBA" id="ARBA00022490"/>
    </source>
</evidence>
<evidence type="ECO:0000256" key="8">
    <source>
        <dbReference type="ARBA" id="ARBA00023242"/>
    </source>
</evidence>
<dbReference type="EMBL" id="MTYJ01000030">
    <property type="protein sequence ID" value="OQV20511.1"/>
    <property type="molecule type" value="Genomic_DNA"/>
</dbReference>
<dbReference type="GO" id="GO:0005839">
    <property type="term" value="C:proteasome core complex"/>
    <property type="evidence" value="ECO:0007669"/>
    <property type="project" value="InterPro"/>
</dbReference>
<name>A0A1W0WZ81_HYPEX</name>
<comment type="subunit">
    <text evidence="12">Component of the proteasome complex.</text>
</comment>
<evidence type="ECO:0000256" key="12">
    <source>
        <dbReference type="RuleBase" id="RU004203"/>
    </source>
</evidence>
<keyword evidence="5" id="KW-0378">Hydrolase</keyword>
<evidence type="ECO:0000256" key="7">
    <source>
        <dbReference type="ARBA" id="ARBA00023145"/>
    </source>
</evidence>
<dbReference type="GO" id="GO:0004298">
    <property type="term" value="F:threonine-type endopeptidase activity"/>
    <property type="evidence" value="ECO:0007669"/>
    <property type="project" value="UniProtKB-KW"/>
</dbReference>
<protein>
    <recommendedName>
        <fullName evidence="12">Proteasome subunit beta</fullName>
    </recommendedName>
</protein>